<proteinExistence type="predicted"/>
<keyword evidence="3" id="KW-1185">Reference proteome</keyword>
<gene>
    <name evidence="2" type="ORF">GPUH_LOCUS10056</name>
</gene>
<evidence type="ECO:0000313" key="2">
    <source>
        <dbReference type="EMBL" id="VDK81310.1"/>
    </source>
</evidence>
<feature type="compositionally biased region" description="Acidic residues" evidence="1">
    <location>
        <begin position="8"/>
        <end position="26"/>
    </location>
</feature>
<dbReference type="EMBL" id="UYRT01036047">
    <property type="protein sequence ID" value="VDK81310.1"/>
    <property type="molecule type" value="Genomic_DNA"/>
</dbReference>
<feature type="region of interest" description="Disordered" evidence="1">
    <location>
        <begin position="105"/>
        <end position="247"/>
    </location>
</feature>
<dbReference type="Proteomes" id="UP000271098">
    <property type="component" value="Unassembled WGS sequence"/>
</dbReference>
<evidence type="ECO:0000256" key="1">
    <source>
        <dbReference type="SAM" id="MobiDB-lite"/>
    </source>
</evidence>
<evidence type="ECO:0000313" key="4">
    <source>
        <dbReference type="WBParaSite" id="GPUH_0001006801-mRNA-1"/>
    </source>
</evidence>
<organism evidence="4">
    <name type="scientific">Gongylonema pulchrum</name>
    <dbReference type="NCBI Taxonomy" id="637853"/>
    <lineage>
        <taxon>Eukaryota</taxon>
        <taxon>Metazoa</taxon>
        <taxon>Ecdysozoa</taxon>
        <taxon>Nematoda</taxon>
        <taxon>Chromadorea</taxon>
        <taxon>Rhabditida</taxon>
        <taxon>Spirurina</taxon>
        <taxon>Spiruromorpha</taxon>
        <taxon>Spiruroidea</taxon>
        <taxon>Gongylonematidae</taxon>
        <taxon>Gongylonema</taxon>
    </lineage>
</organism>
<protein>
    <submittedName>
        <fullName evidence="4">DUF4757 domain-containing protein</fullName>
    </submittedName>
</protein>
<dbReference type="AlphaFoldDB" id="A0A183DMW5"/>
<reference evidence="2 3" key="2">
    <citation type="submission" date="2018-11" db="EMBL/GenBank/DDBJ databases">
        <authorList>
            <consortium name="Pathogen Informatics"/>
        </authorList>
    </citation>
    <scope>NUCLEOTIDE SEQUENCE [LARGE SCALE GENOMIC DNA]</scope>
</reference>
<dbReference type="OrthoDB" id="9994905at2759"/>
<accession>A0A183DMW5</accession>
<name>A0A183DMW5_9BILA</name>
<sequence length="247" mass="27164">YYVNSISTEDEDEDEIVTEVEHEDDDRTPVLSRENSNVQNKPTTPTWQRKTSGNGEKTDEVQVSLMRVPSIYSNTSRKNATGNNENIYKRGTDWKLWREVGVSPPCRRKIEGSPASVRRSVVTLEGSPSSERKSASFDPGSPMSLRKSSTISTTPSVRSDSTLQTSASPDASCSHVPESPILLRRGSSRRAEVSSVLPRKTTNCAPDSGIHFASPLPARRKESENGVAYSPLTRRKDSDVNSPSPVI</sequence>
<reference evidence="4" key="1">
    <citation type="submission" date="2016-06" db="UniProtKB">
        <authorList>
            <consortium name="WormBaseParasite"/>
        </authorList>
    </citation>
    <scope>IDENTIFICATION</scope>
</reference>
<evidence type="ECO:0000313" key="3">
    <source>
        <dbReference type="Proteomes" id="UP000271098"/>
    </source>
</evidence>
<feature type="compositionally biased region" description="Polar residues" evidence="1">
    <location>
        <begin position="146"/>
        <end position="171"/>
    </location>
</feature>
<dbReference type="WBParaSite" id="GPUH_0001006801-mRNA-1">
    <property type="protein sequence ID" value="GPUH_0001006801-mRNA-1"/>
    <property type="gene ID" value="GPUH_0001006801"/>
</dbReference>
<feature type="region of interest" description="Disordered" evidence="1">
    <location>
        <begin position="1"/>
        <end position="60"/>
    </location>
</feature>
<feature type="compositionally biased region" description="Polar residues" evidence="1">
    <location>
        <begin position="33"/>
        <end position="55"/>
    </location>
</feature>